<dbReference type="AlphaFoldDB" id="A0A6G0VZ41"/>
<dbReference type="OrthoDB" id="6620643at2759"/>
<gene>
    <name evidence="1" type="ORF">FWK35_00028663</name>
</gene>
<accession>A0A6G0VZ41</accession>
<name>A0A6G0VZ41_APHCR</name>
<comment type="caution">
    <text evidence="1">The sequence shown here is derived from an EMBL/GenBank/DDBJ whole genome shotgun (WGS) entry which is preliminary data.</text>
</comment>
<keyword evidence="2" id="KW-1185">Reference proteome</keyword>
<sequence length="237" mass="27456">MLRLNKKCVKENSSSFNSKSFSDSNDILAETSTVNTFIEISCSSDSSILYEATTNDKALQIINELKENTNYSIHLSKNLSVLKNIIGEKYPTDFGHYPAIIEEDYIKIFIIKYGSCRSDGPYPITNDKGNNRSFSRSYYNFKSKGGVNVERKWLCYSPKVDKCYCEPCWLFSHTTTCKNVNEAWTKCINKWKLLSEKIKFHEKSLSHLESYIIFEQCYKEKGVDYYMLSKIKKEANV</sequence>
<organism evidence="1 2">
    <name type="scientific">Aphis craccivora</name>
    <name type="common">Cowpea aphid</name>
    <dbReference type="NCBI Taxonomy" id="307492"/>
    <lineage>
        <taxon>Eukaryota</taxon>
        <taxon>Metazoa</taxon>
        <taxon>Ecdysozoa</taxon>
        <taxon>Arthropoda</taxon>
        <taxon>Hexapoda</taxon>
        <taxon>Insecta</taxon>
        <taxon>Pterygota</taxon>
        <taxon>Neoptera</taxon>
        <taxon>Paraneoptera</taxon>
        <taxon>Hemiptera</taxon>
        <taxon>Sternorrhyncha</taxon>
        <taxon>Aphidomorpha</taxon>
        <taxon>Aphidoidea</taxon>
        <taxon>Aphididae</taxon>
        <taxon>Aphidini</taxon>
        <taxon>Aphis</taxon>
        <taxon>Aphis</taxon>
    </lineage>
</organism>
<protein>
    <submittedName>
        <fullName evidence="1">Zinc finger MYM-type protein 5-like</fullName>
    </submittedName>
</protein>
<reference evidence="1 2" key="1">
    <citation type="submission" date="2019-08" db="EMBL/GenBank/DDBJ databases">
        <title>Whole genome of Aphis craccivora.</title>
        <authorList>
            <person name="Voronova N.V."/>
            <person name="Shulinski R.S."/>
            <person name="Bandarenka Y.V."/>
            <person name="Zhorov D.G."/>
            <person name="Warner D."/>
        </authorList>
    </citation>
    <scope>NUCLEOTIDE SEQUENCE [LARGE SCALE GENOMIC DNA]</scope>
    <source>
        <strain evidence="1">180601</strain>
        <tissue evidence="1">Whole Body</tissue>
    </source>
</reference>
<evidence type="ECO:0000313" key="1">
    <source>
        <dbReference type="EMBL" id="KAF0715093.1"/>
    </source>
</evidence>
<dbReference type="Proteomes" id="UP000478052">
    <property type="component" value="Unassembled WGS sequence"/>
</dbReference>
<evidence type="ECO:0000313" key="2">
    <source>
        <dbReference type="Proteomes" id="UP000478052"/>
    </source>
</evidence>
<proteinExistence type="predicted"/>
<dbReference type="EMBL" id="VUJU01010244">
    <property type="protein sequence ID" value="KAF0715093.1"/>
    <property type="molecule type" value="Genomic_DNA"/>
</dbReference>